<gene>
    <name evidence="13" type="ORF">PV09_02069</name>
</gene>
<dbReference type="InterPro" id="IPR036236">
    <property type="entry name" value="Znf_C2H2_sf"/>
</dbReference>
<evidence type="ECO:0000256" key="6">
    <source>
        <dbReference type="ARBA" id="ARBA00023015"/>
    </source>
</evidence>
<dbReference type="Pfam" id="PF04082">
    <property type="entry name" value="Fungal_trans"/>
    <property type="match status" value="1"/>
</dbReference>
<evidence type="ECO:0000256" key="2">
    <source>
        <dbReference type="ARBA" id="ARBA00022723"/>
    </source>
</evidence>
<evidence type="ECO:0000256" key="5">
    <source>
        <dbReference type="ARBA" id="ARBA00022833"/>
    </source>
</evidence>
<feature type="region of interest" description="Disordered" evidence="10">
    <location>
        <begin position="116"/>
        <end position="136"/>
    </location>
</feature>
<evidence type="ECO:0000313" key="13">
    <source>
        <dbReference type="EMBL" id="KIW07203.1"/>
    </source>
</evidence>
<keyword evidence="14" id="KW-1185">Reference proteome</keyword>
<dbReference type="GO" id="GO:0006351">
    <property type="term" value="P:DNA-templated transcription"/>
    <property type="evidence" value="ECO:0007669"/>
    <property type="project" value="InterPro"/>
</dbReference>
<dbReference type="FunFam" id="3.30.160.60:FF:000358">
    <property type="entry name" value="zinc finger protein 24"/>
    <property type="match status" value="1"/>
</dbReference>
<evidence type="ECO:0000259" key="11">
    <source>
        <dbReference type="PROSITE" id="PS50048"/>
    </source>
</evidence>
<feature type="domain" description="Zn(2)-C6 fungal-type" evidence="11">
    <location>
        <begin position="88"/>
        <end position="117"/>
    </location>
</feature>
<dbReference type="Pfam" id="PF00096">
    <property type="entry name" value="zf-C2H2"/>
    <property type="match status" value="2"/>
</dbReference>
<dbReference type="InterPro" id="IPR001138">
    <property type="entry name" value="Zn2Cys6_DnaBD"/>
</dbReference>
<feature type="domain" description="C2H2-type" evidence="12">
    <location>
        <begin position="21"/>
        <end position="48"/>
    </location>
</feature>
<evidence type="ECO:0000256" key="8">
    <source>
        <dbReference type="ARBA" id="ARBA00023242"/>
    </source>
</evidence>
<dbReference type="Pfam" id="PF00172">
    <property type="entry name" value="Zn_clus"/>
    <property type="match status" value="1"/>
</dbReference>
<dbReference type="InParanoid" id="A0A0D2AK20"/>
<dbReference type="PROSITE" id="PS00028">
    <property type="entry name" value="ZINC_FINGER_C2H2_1"/>
    <property type="match status" value="2"/>
</dbReference>
<protein>
    <submittedName>
        <fullName evidence="13">Uncharacterized protein</fullName>
    </submittedName>
</protein>
<dbReference type="RefSeq" id="XP_016217072.1">
    <property type="nucleotide sequence ID" value="XM_016355056.1"/>
</dbReference>
<evidence type="ECO:0000259" key="12">
    <source>
        <dbReference type="PROSITE" id="PS50157"/>
    </source>
</evidence>
<dbReference type="Proteomes" id="UP000053259">
    <property type="component" value="Unassembled WGS sequence"/>
</dbReference>
<accession>A0A0D2AK20</accession>
<dbReference type="CDD" id="cd00329">
    <property type="entry name" value="TopoII_MutL_Trans"/>
    <property type="match status" value="1"/>
</dbReference>
<dbReference type="STRING" id="253628.A0A0D2AK20"/>
<keyword evidence="5" id="KW-0862">Zinc</keyword>
<keyword evidence="7" id="KW-0804">Transcription</keyword>
<evidence type="ECO:0000256" key="4">
    <source>
        <dbReference type="ARBA" id="ARBA00022771"/>
    </source>
</evidence>
<feature type="compositionally biased region" description="Polar residues" evidence="10">
    <location>
        <begin position="123"/>
        <end position="136"/>
    </location>
</feature>
<evidence type="ECO:0000256" key="3">
    <source>
        <dbReference type="ARBA" id="ARBA00022737"/>
    </source>
</evidence>
<feature type="region of interest" description="Disordered" evidence="10">
    <location>
        <begin position="275"/>
        <end position="299"/>
    </location>
</feature>
<dbReference type="InterPro" id="IPR013087">
    <property type="entry name" value="Znf_C2H2_type"/>
</dbReference>
<proteinExistence type="predicted"/>
<dbReference type="GeneID" id="27310042"/>
<feature type="compositionally biased region" description="Polar residues" evidence="10">
    <location>
        <begin position="275"/>
        <end position="298"/>
    </location>
</feature>
<dbReference type="SUPFAM" id="SSF57701">
    <property type="entry name" value="Zn2/Cys6 DNA-binding domain"/>
    <property type="match status" value="1"/>
</dbReference>
<keyword evidence="3" id="KW-0677">Repeat</keyword>
<dbReference type="CDD" id="cd00067">
    <property type="entry name" value="GAL4"/>
    <property type="match status" value="1"/>
</dbReference>
<dbReference type="EMBL" id="KN847533">
    <property type="protein sequence ID" value="KIW07203.1"/>
    <property type="molecule type" value="Genomic_DNA"/>
</dbReference>
<keyword evidence="8" id="KW-0539">Nucleus</keyword>
<keyword evidence="2" id="KW-0479">Metal-binding</keyword>
<dbReference type="GO" id="GO:0000981">
    <property type="term" value="F:DNA-binding transcription factor activity, RNA polymerase II-specific"/>
    <property type="evidence" value="ECO:0007669"/>
    <property type="project" value="InterPro"/>
</dbReference>
<dbReference type="CDD" id="cd12148">
    <property type="entry name" value="fungal_TF_MHR"/>
    <property type="match status" value="1"/>
</dbReference>
<dbReference type="Gene3D" id="4.10.240.10">
    <property type="entry name" value="Zn(2)-C6 fungal-type DNA-binding domain"/>
    <property type="match status" value="1"/>
</dbReference>
<keyword evidence="4 9" id="KW-0863">Zinc-finger</keyword>
<evidence type="ECO:0000256" key="9">
    <source>
        <dbReference type="PROSITE-ProRule" id="PRU00042"/>
    </source>
</evidence>
<dbReference type="PANTHER" id="PTHR47660">
    <property type="entry name" value="TRANSCRIPTION FACTOR WITH C2H2 AND ZN(2)-CYS(6) DNA BINDING DOMAIN (EUROFUNG)-RELATED-RELATED"/>
    <property type="match status" value="1"/>
</dbReference>
<evidence type="ECO:0000256" key="7">
    <source>
        <dbReference type="ARBA" id="ARBA00023163"/>
    </source>
</evidence>
<sequence length="892" mass="99640">MDSAAVGLTQQSGASGVQNPFVCNICKKTYTRLDHLGRHYRTHTAEKPFTCDKCGKSFARVDLLRRHRNNHIDGEVKKAPTRHRTARACLACAEAKLKCSDSRPCERCSSKGLSCETGAAPTRQPNDMNSPRTQSISETYEDHEQNANSTTVHPAVGQFPQMQTPNSSIGGQNAPPLLTPTSAISNVMDQSINAQPIMEHPVAAINFDLPYDLEDFNDFDTTMGSFLKDIMAPVASSTFEVDDTMMPDVLDFTFDDFMDYPLGILDRSIGSQVVPQTSLQQRSSDNSRSHGPSGTLTPNVRKAADLGQQAFRESMWLWTPGKEDRRTADQAFLTLPSYAITEARSPDAPFPCHLSLATRDRLLACILRFCERDVQRQIVARFPSTELLSAIIETFTAYHGKQVLSWIHLPTLDFEELREELLLSLIASGAARSRHPDVRKLGFAMQETARHAVADMFEEDNRNTRELRAMQTNALHLQVGMWSGIRRKIEIAESFMLPFITMLRRAGRFRRKTGSLPEHSDDPTANEVRWRQWMENESMKRLAFHALYEDTCISISLLSPPLINPLEILLELPCPKDLWEAPSADDWRRVLLANPALSSTRAPTFRSCLADIGFLTNNQALVDAQMSFMLVVCSVWSRVWHWRQMKAMSTISSNTNALPVSSYHQELVNMCKQLSLSDADIQGGIGAHPFLLLEVCQLHLHVSLEDIQLFAGKEGHEEARKTVASLRSWTKLSDARQAIYHAGQILKHASRYPFGFLTGFPAIAVYHASLVLWAYAVLTEPESVLQSCNEASPSLREFELVVLDGEQSPGITQRFLMLGKGRPCIHAYKSHHEPEDGGVTFLTDPMGVMESITNLLASKNGTEYEMPPIVSNLVKLMQSLGKAAHAMKRSKA</sequence>
<dbReference type="VEuPathDB" id="FungiDB:PV09_02069"/>
<evidence type="ECO:0000256" key="10">
    <source>
        <dbReference type="SAM" id="MobiDB-lite"/>
    </source>
</evidence>
<keyword evidence="6" id="KW-0805">Transcription regulation</keyword>
<dbReference type="OrthoDB" id="40579at2759"/>
<dbReference type="PROSITE" id="PS00463">
    <property type="entry name" value="ZN2_CY6_FUNGAL_1"/>
    <property type="match status" value="1"/>
</dbReference>
<dbReference type="GO" id="GO:0005634">
    <property type="term" value="C:nucleus"/>
    <property type="evidence" value="ECO:0007669"/>
    <property type="project" value="UniProtKB-SubCell"/>
</dbReference>
<dbReference type="GO" id="GO:0003677">
    <property type="term" value="F:DNA binding"/>
    <property type="evidence" value="ECO:0007669"/>
    <property type="project" value="InterPro"/>
</dbReference>
<dbReference type="PROSITE" id="PS50157">
    <property type="entry name" value="ZINC_FINGER_C2H2_2"/>
    <property type="match status" value="2"/>
</dbReference>
<dbReference type="SMART" id="SM00355">
    <property type="entry name" value="ZnF_C2H2"/>
    <property type="match status" value="2"/>
</dbReference>
<dbReference type="PANTHER" id="PTHR47660:SF2">
    <property type="entry name" value="TRANSCRIPTION FACTOR WITH C2H2 AND ZN(2)-CYS(6) DNA BINDING DOMAIN (EUROFUNG)"/>
    <property type="match status" value="1"/>
</dbReference>
<dbReference type="AlphaFoldDB" id="A0A0D2AK20"/>
<dbReference type="InterPro" id="IPR036864">
    <property type="entry name" value="Zn2-C6_fun-type_DNA-bd_sf"/>
</dbReference>
<dbReference type="SMART" id="SM00066">
    <property type="entry name" value="GAL4"/>
    <property type="match status" value="1"/>
</dbReference>
<dbReference type="PROSITE" id="PS50048">
    <property type="entry name" value="ZN2_CY6_FUNGAL_2"/>
    <property type="match status" value="1"/>
</dbReference>
<feature type="domain" description="C2H2-type" evidence="12">
    <location>
        <begin position="49"/>
        <end position="71"/>
    </location>
</feature>
<reference evidence="13 14" key="1">
    <citation type="submission" date="2015-01" db="EMBL/GenBank/DDBJ databases">
        <title>The Genome Sequence of Ochroconis gallopava CBS43764.</title>
        <authorList>
            <consortium name="The Broad Institute Genomics Platform"/>
            <person name="Cuomo C."/>
            <person name="de Hoog S."/>
            <person name="Gorbushina A."/>
            <person name="Stielow B."/>
            <person name="Teixiera M."/>
            <person name="Abouelleil A."/>
            <person name="Chapman S.B."/>
            <person name="Priest M."/>
            <person name="Young S.K."/>
            <person name="Wortman J."/>
            <person name="Nusbaum C."/>
            <person name="Birren B."/>
        </authorList>
    </citation>
    <scope>NUCLEOTIDE SEQUENCE [LARGE SCALE GENOMIC DNA]</scope>
    <source>
        <strain evidence="13 14">CBS 43764</strain>
    </source>
</reference>
<dbReference type="GO" id="GO:0008270">
    <property type="term" value="F:zinc ion binding"/>
    <property type="evidence" value="ECO:0007669"/>
    <property type="project" value="UniProtKB-KW"/>
</dbReference>
<dbReference type="SUPFAM" id="SSF57667">
    <property type="entry name" value="beta-beta-alpha zinc fingers"/>
    <property type="match status" value="1"/>
</dbReference>
<dbReference type="FunFam" id="3.30.160.60:FF:000145">
    <property type="entry name" value="Zinc finger protein 574"/>
    <property type="match status" value="1"/>
</dbReference>
<comment type="subcellular location">
    <subcellularLocation>
        <location evidence="1">Nucleus</location>
    </subcellularLocation>
</comment>
<evidence type="ECO:0000256" key="1">
    <source>
        <dbReference type="ARBA" id="ARBA00004123"/>
    </source>
</evidence>
<name>A0A0D2AK20_9PEZI</name>
<evidence type="ECO:0000313" key="14">
    <source>
        <dbReference type="Proteomes" id="UP000053259"/>
    </source>
</evidence>
<dbReference type="HOGENOM" id="CLU_003487_0_1_1"/>
<dbReference type="InterPro" id="IPR007219">
    <property type="entry name" value="XnlR_reg_dom"/>
</dbReference>
<organism evidence="13 14">
    <name type="scientific">Verruconis gallopava</name>
    <dbReference type="NCBI Taxonomy" id="253628"/>
    <lineage>
        <taxon>Eukaryota</taxon>
        <taxon>Fungi</taxon>
        <taxon>Dikarya</taxon>
        <taxon>Ascomycota</taxon>
        <taxon>Pezizomycotina</taxon>
        <taxon>Dothideomycetes</taxon>
        <taxon>Pleosporomycetidae</taxon>
        <taxon>Venturiales</taxon>
        <taxon>Sympoventuriaceae</taxon>
        <taxon>Verruconis</taxon>
    </lineage>
</organism>
<dbReference type="Gene3D" id="3.30.160.60">
    <property type="entry name" value="Classic Zinc Finger"/>
    <property type="match status" value="2"/>
</dbReference>